<keyword evidence="2" id="KW-1185">Reference proteome</keyword>
<evidence type="ECO:0000313" key="1">
    <source>
        <dbReference type="EMBL" id="SIT53480.1"/>
    </source>
</evidence>
<dbReference type="EMBL" id="FTPD01000003">
    <property type="protein sequence ID" value="SIT53480.1"/>
    <property type="molecule type" value="Genomic_DNA"/>
</dbReference>
<evidence type="ECO:0000313" key="2">
    <source>
        <dbReference type="Proteomes" id="UP000188388"/>
    </source>
</evidence>
<proteinExistence type="predicted"/>
<protein>
    <submittedName>
        <fullName evidence="1">Uncharacterized protein</fullName>
    </submittedName>
</protein>
<name>A0A1R3V0Q9_9HYPH</name>
<reference evidence="2" key="1">
    <citation type="submission" date="2017-01" db="EMBL/GenBank/DDBJ databases">
        <authorList>
            <person name="Brunel B."/>
        </authorList>
    </citation>
    <scope>NUCLEOTIDE SEQUENCE [LARGE SCALE GENOMIC DNA]</scope>
</reference>
<dbReference type="AlphaFoldDB" id="A0A1R3V0Q9"/>
<sequence length="73" mass="8082">MTACFPSFGRTVGVNQLAKDGGSISQNPPYLIRRQLLETSRGFQKINDKIIGMRGHVPHFENPNVDGRLDALT</sequence>
<organism evidence="1 2">
    <name type="scientific">Mesorhizobium prunaredense</name>
    <dbReference type="NCBI Taxonomy" id="1631249"/>
    <lineage>
        <taxon>Bacteria</taxon>
        <taxon>Pseudomonadati</taxon>
        <taxon>Pseudomonadota</taxon>
        <taxon>Alphaproteobacteria</taxon>
        <taxon>Hyphomicrobiales</taxon>
        <taxon>Phyllobacteriaceae</taxon>
        <taxon>Mesorhizobium</taxon>
    </lineage>
</organism>
<dbReference type="Proteomes" id="UP000188388">
    <property type="component" value="Unassembled WGS sequence"/>
</dbReference>
<accession>A0A1R3V0Q9</accession>
<gene>
    <name evidence="1" type="ORF">BQ8794_110286</name>
</gene>